<feature type="transmembrane region" description="Helical" evidence="1">
    <location>
        <begin position="118"/>
        <end position="136"/>
    </location>
</feature>
<evidence type="ECO:0000256" key="1">
    <source>
        <dbReference type="SAM" id="Phobius"/>
    </source>
</evidence>
<comment type="caution">
    <text evidence="2">The sequence shown here is derived from an EMBL/GenBank/DDBJ whole genome shotgun (WGS) entry which is preliminary data.</text>
</comment>
<proteinExistence type="predicted"/>
<keyword evidence="1" id="KW-1133">Transmembrane helix</keyword>
<dbReference type="PANTHER" id="PTHR48018">
    <property type="entry name" value="OLFACTORY RECEPTOR"/>
    <property type="match status" value="1"/>
</dbReference>
<organism evidence="2 3">
    <name type="scientific">Staurois parvus</name>
    <dbReference type="NCBI Taxonomy" id="386267"/>
    <lineage>
        <taxon>Eukaryota</taxon>
        <taxon>Metazoa</taxon>
        <taxon>Chordata</taxon>
        <taxon>Craniata</taxon>
        <taxon>Vertebrata</taxon>
        <taxon>Euteleostomi</taxon>
        <taxon>Amphibia</taxon>
        <taxon>Batrachia</taxon>
        <taxon>Anura</taxon>
        <taxon>Neobatrachia</taxon>
        <taxon>Ranoidea</taxon>
        <taxon>Ranidae</taxon>
        <taxon>Staurois</taxon>
    </lineage>
</organism>
<evidence type="ECO:0000313" key="3">
    <source>
        <dbReference type="Proteomes" id="UP001162483"/>
    </source>
</evidence>
<protein>
    <submittedName>
        <fullName evidence="2">Uncharacterized protein</fullName>
    </submittedName>
</protein>
<evidence type="ECO:0000313" key="2">
    <source>
        <dbReference type="EMBL" id="CAI9574164.1"/>
    </source>
</evidence>
<accession>A0ABN9DNQ1</accession>
<feature type="transmembrane region" description="Helical" evidence="1">
    <location>
        <begin position="94"/>
        <end position="111"/>
    </location>
</feature>
<sequence>MLPFHSIIIDLHHHCTWKHVYNSCLHAELKPSDPHVFFLANFSLLEICYVSGTSPKMLSVLLSQDKTSQSLCMVVPHNSLVVCCWVVPPSVTYLQAWPMIGIMIYVTPLLYNSIMNKIACRLLLLGSYLMGVLSAVTHTSPGAD</sequence>
<dbReference type="Proteomes" id="UP001162483">
    <property type="component" value="Unassembled WGS sequence"/>
</dbReference>
<reference evidence="2" key="1">
    <citation type="submission" date="2023-05" db="EMBL/GenBank/DDBJ databases">
        <authorList>
            <person name="Stuckert A."/>
        </authorList>
    </citation>
    <scope>NUCLEOTIDE SEQUENCE</scope>
</reference>
<keyword evidence="3" id="KW-1185">Reference proteome</keyword>
<keyword evidence="1" id="KW-0812">Transmembrane</keyword>
<gene>
    <name evidence="2" type="ORF">SPARVUS_LOCUS7931671</name>
</gene>
<keyword evidence="1" id="KW-0472">Membrane</keyword>
<dbReference type="EMBL" id="CATNWA010014634">
    <property type="protein sequence ID" value="CAI9574164.1"/>
    <property type="molecule type" value="Genomic_DNA"/>
</dbReference>
<name>A0ABN9DNQ1_9NEOB</name>